<organism evidence="2 3">
    <name type="scientific">Aspergillus lucknowensis</name>
    <dbReference type="NCBI Taxonomy" id="176173"/>
    <lineage>
        <taxon>Eukaryota</taxon>
        <taxon>Fungi</taxon>
        <taxon>Dikarya</taxon>
        <taxon>Ascomycota</taxon>
        <taxon>Pezizomycotina</taxon>
        <taxon>Eurotiomycetes</taxon>
        <taxon>Eurotiomycetidae</taxon>
        <taxon>Eurotiales</taxon>
        <taxon>Aspergillaceae</taxon>
        <taxon>Aspergillus</taxon>
        <taxon>Aspergillus subgen. Nidulantes</taxon>
    </lineage>
</organism>
<proteinExistence type="predicted"/>
<accession>A0ABR4LDC5</accession>
<dbReference type="Proteomes" id="UP001610432">
    <property type="component" value="Unassembled WGS sequence"/>
</dbReference>
<name>A0ABR4LDC5_9EURO</name>
<dbReference type="GeneID" id="98148961"/>
<dbReference type="RefSeq" id="XP_070881517.1">
    <property type="nucleotide sequence ID" value="XM_071033889.1"/>
</dbReference>
<sequence length="239" mass="26217">MSLHRTLLYLLSLPSISFCSEQDILGSPNIGPPRADGVSPHDGVSLVTRTFYYGASNPSPTLTPAQDSLREENSTLGAIYYPPNEKQFHDTTNPSAQDWCSASEHCFPGDYCFYHDGDTRCCPEGLSCFQISGDVYSEQTVLWYEEVHIVEDESDEIVTSWNLESSVMVMKTRIAITASYPSEGRAIYSSMSESVVQAAETGLMLDDTPTRTRTEVQIPPVKPSPFGGLAGIQDQVVLG</sequence>
<feature type="chain" id="PRO_5047050041" evidence="1">
    <location>
        <begin position="20"/>
        <end position="239"/>
    </location>
</feature>
<reference evidence="2 3" key="1">
    <citation type="submission" date="2024-07" db="EMBL/GenBank/DDBJ databases">
        <title>Section-level genome sequencing and comparative genomics of Aspergillus sections Usti and Cavernicolus.</title>
        <authorList>
            <consortium name="Lawrence Berkeley National Laboratory"/>
            <person name="Nybo J.L."/>
            <person name="Vesth T.C."/>
            <person name="Theobald S."/>
            <person name="Frisvad J.C."/>
            <person name="Larsen T.O."/>
            <person name="Kjaerboelling I."/>
            <person name="Rothschild-Mancinelli K."/>
            <person name="Lyhne E.K."/>
            <person name="Kogle M.E."/>
            <person name="Barry K."/>
            <person name="Clum A."/>
            <person name="Na H."/>
            <person name="Ledsgaard L."/>
            <person name="Lin J."/>
            <person name="Lipzen A."/>
            <person name="Kuo A."/>
            <person name="Riley R."/>
            <person name="Mondo S."/>
            <person name="Labutti K."/>
            <person name="Haridas S."/>
            <person name="Pangalinan J."/>
            <person name="Salamov A.A."/>
            <person name="Simmons B.A."/>
            <person name="Magnuson J.K."/>
            <person name="Chen J."/>
            <person name="Drula E."/>
            <person name="Henrissat B."/>
            <person name="Wiebenga A."/>
            <person name="Lubbers R.J."/>
            <person name="Gomes A.C."/>
            <person name="Macurrencykelacurrency M.R."/>
            <person name="Stajich J."/>
            <person name="Grigoriev I.V."/>
            <person name="Mortensen U.H."/>
            <person name="De Vries R.P."/>
            <person name="Baker S.E."/>
            <person name="Andersen M.R."/>
        </authorList>
    </citation>
    <scope>NUCLEOTIDE SEQUENCE [LARGE SCALE GENOMIC DNA]</scope>
    <source>
        <strain evidence="2 3">CBS 449.75</strain>
    </source>
</reference>
<evidence type="ECO:0000313" key="2">
    <source>
        <dbReference type="EMBL" id="KAL2862538.1"/>
    </source>
</evidence>
<keyword evidence="3" id="KW-1185">Reference proteome</keyword>
<evidence type="ECO:0000256" key="1">
    <source>
        <dbReference type="SAM" id="SignalP"/>
    </source>
</evidence>
<dbReference type="EMBL" id="JBFXLQ010000066">
    <property type="protein sequence ID" value="KAL2862538.1"/>
    <property type="molecule type" value="Genomic_DNA"/>
</dbReference>
<keyword evidence="1" id="KW-0732">Signal</keyword>
<protein>
    <submittedName>
        <fullName evidence="2">Uncharacterized protein</fullName>
    </submittedName>
</protein>
<feature type="signal peptide" evidence="1">
    <location>
        <begin position="1"/>
        <end position="19"/>
    </location>
</feature>
<gene>
    <name evidence="2" type="ORF">BJX67DRAFT_385560</name>
</gene>
<evidence type="ECO:0000313" key="3">
    <source>
        <dbReference type="Proteomes" id="UP001610432"/>
    </source>
</evidence>
<comment type="caution">
    <text evidence="2">The sequence shown here is derived from an EMBL/GenBank/DDBJ whole genome shotgun (WGS) entry which is preliminary data.</text>
</comment>